<dbReference type="NCBIfam" id="NF045560">
    <property type="entry name" value="aroma_sacti_dom"/>
    <property type="match status" value="1"/>
</dbReference>
<dbReference type="RefSeq" id="WP_209340486.1">
    <property type="nucleotide sequence ID" value="NZ_JAGIQL010000050.1"/>
</dbReference>
<accession>A0A940RY26</accession>
<dbReference type="EMBL" id="JAGIQL010000050">
    <property type="protein sequence ID" value="MBP0458738.1"/>
    <property type="molecule type" value="Genomic_DNA"/>
</dbReference>
<name>A0A940RY26_9ACTN</name>
<comment type="caution">
    <text evidence="1">The sequence shown here is derived from an EMBL/GenBank/DDBJ whole genome shotgun (WGS) entry which is preliminary data.</text>
</comment>
<dbReference type="Proteomes" id="UP000670475">
    <property type="component" value="Unassembled WGS sequence"/>
</dbReference>
<gene>
    <name evidence="1" type="ORF">JFN87_14695</name>
</gene>
<organism evidence="1 2">
    <name type="scientific">Streptomyces montanisoli</name>
    <dbReference type="NCBI Taxonomy" id="2798581"/>
    <lineage>
        <taxon>Bacteria</taxon>
        <taxon>Bacillati</taxon>
        <taxon>Actinomycetota</taxon>
        <taxon>Actinomycetes</taxon>
        <taxon>Kitasatosporales</taxon>
        <taxon>Streptomycetaceae</taxon>
        <taxon>Streptomyces</taxon>
    </lineage>
</organism>
<proteinExistence type="predicted"/>
<reference evidence="1" key="1">
    <citation type="submission" date="2021-03" db="EMBL/GenBank/DDBJ databases">
        <title>Whole genome sequence of Streptomyces bomunensis MMS17-BM035.</title>
        <authorList>
            <person name="Lee J.H."/>
        </authorList>
    </citation>
    <scope>NUCLEOTIDE SEQUENCE</scope>
    <source>
        <strain evidence="1">MMS17-BM035</strain>
    </source>
</reference>
<keyword evidence="2" id="KW-1185">Reference proteome</keyword>
<dbReference type="AlphaFoldDB" id="A0A940RY26"/>
<evidence type="ECO:0000313" key="1">
    <source>
        <dbReference type="EMBL" id="MBP0458738.1"/>
    </source>
</evidence>
<dbReference type="InterPro" id="IPR054632">
    <property type="entry name" value="Aroma_sacti_dom"/>
</dbReference>
<evidence type="ECO:0000313" key="2">
    <source>
        <dbReference type="Proteomes" id="UP000670475"/>
    </source>
</evidence>
<sequence>MHDFGNPVLDRLAAAGLPLDALSAEQRDVLGSMSEEEVVLLLGLKARLDEVEPEVQAHTSLAGGALF</sequence>
<protein>
    <submittedName>
        <fullName evidence="1">Uncharacterized protein</fullName>
    </submittedName>
</protein>